<comment type="caution">
    <text evidence="2">The sequence shown here is derived from an EMBL/GenBank/DDBJ whole genome shotgun (WGS) entry which is preliminary data.</text>
</comment>
<evidence type="ECO:0000313" key="3">
    <source>
        <dbReference type="Proteomes" id="UP000823405"/>
    </source>
</evidence>
<evidence type="ECO:0000256" key="1">
    <source>
        <dbReference type="SAM" id="SignalP"/>
    </source>
</evidence>
<dbReference type="OrthoDB" id="2420013at2759"/>
<feature type="signal peptide" evidence="1">
    <location>
        <begin position="1"/>
        <end position="19"/>
    </location>
</feature>
<reference evidence="2" key="1">
    <citation type="journal article" date="2020" name="Fungal Divers.">
        <title>Resolving the Mortierellaceae phylogeny through synthesis of multi-gene phylogenetics and phylogenomics.</title>
        <authorList>
            <person name="Vandepol N."/>
            <person name="Liber J."/>
            <person name="Desiro A."/>
            <person name="Na H."/>
            <person name="Kennedy M."/>
            <person name="Barry K."/>
            <person name="Grigoriev I.V."/>
            <person name="Miller A.N."/>
            <person name="O'Donnell K."/>
            <person name="Stajich J.E."/>
            <person name="Bonito G."/>
        </authorList>
    </citation>
    <scope>NUCLEOTIDE SEQUENCE</scope>
    <source>
        <strain evidence="2">NVP60</strain>
    </source>
</reference>
<proteinExistence type="predicted"/>
<evidence type="ECO:0000313" key="2">
    <source>
        <dbReference type="EMBL" id="KAG0282845.1"/>
    </source>
</evidence>
<gene>
    <name evidence="2" type="ORF">BGZ97_008807</name>
</gene>
<keyword evidence="1" id="KW-0732">Signal</keyword>
<protein>
    <submittedName>
        <fullName evidence="2">Uncharacterized protein</fullName>
    </submittedName>
</protein>
<dbReference type="Proteomes" id="UP000823405">
    <property type="component" value="Unassembled WGS sequence"/>
</dbReference>
<feature type="chain" id="PRO_5040276433" evidence="1">
    <location>
        <begin position="20"/>
        <end position="262"/>
    </location>
</feature>
<accession>A0A9P6QQV2</accession>
<organism evidence="2 3">
    <name type="scientific">Linnemannia gamsii</name>
    <dbReference type="NCBI Taxonomy" id="64522"/>
    <lineage>
        <taxon>Eukaryota</taxon>
        <taxon>Fungi</taxon>
        <taxon>Fungi incertae sedis</taxon>
        <taxon>Mucoromycota</taxon>
        <taxon>Mortierellomycotina</taxon>
        <taxon>Mortierellomycetes</taxon>
        <taxon>Mortierellales</taxon>
        <taxon>Mortierellaceae</taxon>
        <taxon>Linnemannia</taxon>
    </lineage>
</organism>
<sequence>MVKSLSFVLLGVLAAVASAAPLCSKPESPYQEVFSHSNIRARPYSPAIPANHGSELDEDMRRYIKLDMGITYDAETYLEALKEEVCQGPGEDFRLVDCKVNFLKRGTPRVKIIPTRPVTEAFLCSEETCRLSIDLTVDIETTHSDESGLALRASSNPFRQGITFLGMDEYDFSDGHKSSTFIRREYEMSNGDVGYVAIVHTQIETYVHIFGCKCFASESDQLCRSKCYTREGNHLLYKEKGHHEAVITARGKPVGMVDLIVE</sequence>
<keyword evidence="3" id="KW-1185">Reference proteome</keyword>
<dbReference type="AlphaFoldDB" id="A0A9P6QQV2"/>
<dbReference type="EMBL" id="JAAAIN010004080">
    <property type="protein sequence ID" value="KAG0282845.1"/>
    <property type="molecule type" value="Genomic_DNA"/>
</dbReference>
<name>A0A9P6QQV2_9FUNG</name>